<evidence type="ECO:0000313" key="6">
    <source>
        <dbReference type="Proteomes" id="UP000494205"/>
    </source>
</evidence>
<feature type="transmembrane region" description="Helical" evidence="1">
    <location>
        <begin position="298"/>
        <end position="321"/>
    </location>
</feature>
<dbReference type="PANTHER" id="PTHR43646">
    <property type="entry name" value="GLYCOSYLTRANSFERASE"/>
    <property type="match status" value="1"/>
</dbReference>
<reference evidence="3 6" key="2">
    <citation type="submission" date="2020-04" db="EMBL/GenBank/DDBJ databases">
        <authorList>
            <person name="De Canck E."/>
        </authorList>
    </citation>
    <scope>NUCLEOTIDE SEQUENCE [LARGE SCALE GENOMIC DNA]</scope>
    <source>
        <strain evidence="3 6">LMG 27174</strain>
    </source>
</reference>
<dbReference type="NCBIfam" id="TIGR03469">
    <property type="entry name" value="HpnB"/>
    <property type="match status" value="1"/>
</dbReference>
<dbReference type="Pfam" id="PF00535">
    <property type="entry name" value="Glycos_transf_2"/>
    <property type="match status" value="1"/>
</dbReference>
<dbReference type="RefSeq" id="WP_102632459.1">
    <property type="nucleotide sequence ID" value="NZ_CADIJZ010000013.1"/>
</dbReference>
<evidence type="ECO:0000313" key="5">
    <source>
        <dbReference type="Proteomes" id="UP000235659"/>
    </source>
</evidence>
<dbReference type="GO" id="GO:0016740">
    <property type="term" value="F:transferase activity"/>
    <property type="evidence" value="ECO:0007669"/>
    <property type="project" value="UniProtKB-KW"/>
</dbReference>
<keyword evidence="4" id="KW-0808">Transferase</keyword>
<dbReference type="InterPro" id="IPR029044">
    <property type="entry name" value="Nucleotide-diphossugar_trans"/>
</dbReference>
<dbReference type="Gene3D" id="3.90.550.10">
    <property type="entry name" value="Spore Coat Polysaccharide Biosynthesis Protein SpsA, Chain A"/>
    <property type="match status" value="1"/>
</dbReference>
<reference evidence="4 5" key="1">
    <citation type="submission" date="2018-01" db="EMBL/GenBank/DDBJ databases">
        <title>Whole genome analyses suggest that Burkholderia sensu lato contains two further novel genera in the rhizoxinica-symbiotica group Mycetohabitans gen. nov., and Trinickia gen. nov.: implications for the evolution of diazotrophy and nodulation in the Burkholderiaceae.</title>
        <authorList>
            <person name="Estrada-de los Santos P."/>
            <person name="Palmer M."/>
            <person name="Chavez-Ramirez B."/>
            <person name="Beukes C."/>
            <person name="Steenkamp E.T."/>
            <person name="Hirsch A.M."/>
            <person name="Manyaka P."/>
            <person name="Maluk M."/>
            <person name="Lafos M."/>
            <person name="Crook M."/>
            <person name="Gross E."/>
            <person name="Simon M.F."/>
            <person name="Bueno dos Reis Junior F."/>
            <person name="Poole P.S."/>
            <person name="Venter S.N."/>
            <person name="James E.K."/>
        </authorList>
    </citation>
    <scope>NUCLEOTIDE SEQUENCE [LARGE SCALE GENOMIC DNA]</scope>
    <source>
        <strain evidence="4 5">WSM 3937</strain>
    </source>
</reference>
<sequence length="393" mass="43032">MGLAAVILFFLSCLSLLIWAVLLFARGGFWRARPAAPLTLAPRDAWPAVAAVVPARNEVDVIAQAVTTLLQQDYGGEFHVIVVDDHSTDGTAAAARAAALQLQCPDRLTVLSAKPLPPGWSGKVWAQSQGIDAVRTLGLPAEFLLLTDADIGHPADAVTQLVARADAEKRDLVSLMVRLRCDSFWEKALIPAFVFFFAKLYPFAWVNNPRNRTAAAAGGCMLVRRSALEEAGGIESIRAELIDDCSLAARIKHRGTGRHPIRLDVAARSVSLRPYDSWREIWNMIARTAFTQLHYSPLLLAGTLAGMTIIYLMPPVAALVLGPTGWPAWLAWAAMCCAYAPMLSYYRRSPLWAPFLPLIALFYVGATFASALRYWRGKGGQWKARVQAPVQER</sequence>
<feature type="transmembrane region" description="Helical" evidence="1">
    <location>
        <begin position="6"/>
        <end position="25"/>
    </location>
</feature>
<dbReference type="Proteomes" id="UP000235659">
    <property type="component" value="Unassembled WGS sequence"/>
</dbReference>
<evidence type="ECO:0000313" key="3">
    <source>
        <dbReference type="EMBL" id="CAB3703098.1"/>
    </source>
</evidence>
<dbReference type="InterPro" id="IPR001173">
    <property type="entry name" value="Glyco_trans_2-like"/>
</dbReference>
<dbReference type="EMBL" id="PNXY01000007">
    <property type="protein sequence ID" value="PMS31038.1"/>
    <property type="molecule type" value="Genomic_DNA"/>
</dbReference>
<keyword evidence="1" id="KW-1133">Transmembrane helix</keyword>
<dbReference type="PANTHER" id="PTHR43646:SF3">
    <property type="entry name" value="SLR1566 PROTEIN"/>
    <property type="match status" value="1"/>
</dbReference>
<feature type="domain" description="Glycosyltransferase 2-like" evidence="2">
    <location>
        <begin position="52"/>
        <end position="230"/>
    </location>
</feature>
<feature type="transmembrane region" description="Helical" evidence="1">
    <location>
        <begin position="352"/>
        <end position="375"/>
    </location>
</feature>
<feature type="transmembrane region" description="Helical" evidence="1">
    <location>
        <begin position="188"/>
        <end position="206"/>
    </location>
</feature>
<evidence type="ECO:0000313" key="4">
    <source>
        <dbReference type="EMBL" id="PMS31038.1"/>
    </source>
</evidence>
<feature type="transmembrane region" description="Helical" evidence="1">
    <location>
        <begin position="328"/>
        <end position="346"/>
    </location>
</feature>
<dbReference type="SUPFAM" id="SSF53448">
    <property type="entry name" value="Nucleotide-diphospho-sugar transferases"/>
    <property type="match status" value="1"/>
</dbReference>
<dbReference type="EMBL" id="CADIJZ010000013">
    <property type="protein sequence ID" value="CAB3703098.1"/>
    <property type="molecule type" value="Genomic_DNA"/>
</dbReference>
<dbReference type="InterPro" id="IPR017832">
    <property type="entry name" value="Glyco_trans_2_hopen-assoc_HpnB"/>
</dbReference>
<evidence type="ECO:0000259" key="2">
    <source>
        <dbReference type="Pfam" id="PF00535"/>
    </source>
</evidence>
<keyword evidence="5" id="KW-1185">Reference proteome</keyword>
<name>A0A2N7WNK5_9BURK</name>
<dbReference type="OrthoDB" id="9806525at2"/>
<proteinExistence type="predicted"/>
<accession>A0A2N7WNK5</accession>
<dbReference type="Proteomes" id="UP000494205">
    <property type="component" value="Unassembled WGS sequence"/>
</dbReference>
<dbReference type="AlphaFoldDB" id="A0A2N7WNK5"/>
<keyword evidence="1" id="KW-0812">Transmembrane</keyword>
<organism evidence="3 6">
    <name type="scientific">Paraburkholderia rhynchosiae</name>
    <dbReference type="NCBI Taxonomy" id="487049"/>
    <lineage>
        <taxon>Bacteria</taxon>
        <taxon>Pseudomonadati</taxon>
        <taxon>Pseudomonadota</taxon>
        <taxon>Betaproteobacteria</taxon>
        <taxon>Burkholderiales</taxon>
        <taxon>Burkholderiaceae</taxon>
        <taxon>Paraburkholderia</taxon>
    </lineage>
</organism>
<keyword evidence="1" id="KW-0472">Membrane</keyword>
<evidence type="ECO:0000256" key="1">
    <source>
        <dbReference type="SAM" id="Phobius"/>
    </source>
</evidence>
<protein>
    <submittedName>
        <fullName evidence="4">Glycosyl transferase family 2</fullName>
    </submittedName>
</protein>
<gene>
    <name evidence="4" type="ORF">C0Z16_12490</name>
    <name evidence="3" type="ORF">LMG27174_03782</name>
</gene>